<comment type="similarity">
    <text evidence="1">Belongs to the GMC oxidoreductase family.</text>
</comment>
<dbReference type="PANTHER" id="PTHR11552:SF119">
    <property type="entry name" value="GLUCOSE-METHANOL-CHOLINE OXIDOREDUCTASE N-TERMINAL DOMAIN-CONTAINING PROTEIN"/>
    <property type="match status" value="1"/>
</dbReference>
<evidence type="ECO:0000313" key="3">
    <source>
        <dbReference type="EMBL" id="KAK8154780.1"/>
    </source>
</evidence>
<evidence type="ECO:0000313" key="4">
    <source>
        <dbReference type="Proteomes" id="UP001456524"/>
    </source>
</evidence>
<dbReference type="InterPro" id="IPR007867">
    <property type="entry name" value="GMC_OxRtase_C"/>
</dbReference>
<dbReference type="PROSITE" id="PS00624">
    <property type="entry name" value="GMC_OXRED_2"/>
    <property type="match status" value="1"/>
</dbReference>
<evidence type="ECO:0000259" key="2">
    <source>
        <dbReference type="PROSITE" id="PS00624"/>
    </source>
</evidence>
<dbReference type="PANTHER" id="PTHR11552">
    <property type="entry name" value="GLUCOSE-METHANOL-CHOLINE GMC OXIDOREDUCTASE"/>
    <property type="match status" value="1"/>
</dbReference>
<accession>A0ABR1XHR0</accession>
<comment type="caution">
    <text evidence="3">The sequence shown here is derived from an EMBL/GenBank/DDBJ whole genome shotgun (WGS) entry which is preliminary data.</text>
</comment>
<evidence type="ECO:0000256" key="1">
    <source>
        <dbReference type="ARBA" id="ARBA00010790"/>
    </source>
</evidence>
<dbReference type="InterPro" id="IPR012132">
    <property type="entry name" value="GMC_OxRdtase"/>
</dbReference>
<reference evidence="3 4" key="1">
    <citation type="journal article" date="2022" name="G3 (Bethesda)">
        <title>Enemy or ally: a genomic approach to elucidate the lifestyle of Phyllosticta citrichinaensis.</title>
        <authorList>
            <person name="Buijs V.A."/>
            <person name="Groenewald J.Z."/>
            <person name="Haridas S."/>
            <person name="LaButti K.M."/>
            <person name="Lipzen A."/>
            <person name="Martin F.M."/>
            <person name="Barry K."/>
            <person name="Grigoriev I.V."/>
            <person name="Crous P.W."/>
            <person name="Seidl M.F."/>
        </authorList>
    </citation>
    <scope>NUCLEOTIDE SEQUENCE [LARGE SCALE GENOMIC DNA]</scope>
    <source>
        <strain evidence="3 4">CBS 129764</strain>
    </source>
</reference>
<gene>
    <name evidence="3" type="ORF">IWX90DRAFT_473468</name>
</gene>
<dbReference type="SUPFAM" id="SSF54373">
    <property type="entry name" value="FAD-linked reductases, C-terminal domain"/>
    <property type="match status" value="1"/>
</dbReference>
<dbReference type="Pfam" id="PF00732">
    <property type="entry name" value="GMC_oxred_N"/>
    <property type="match status" value="1"/>
</dbReference>
<name>A0ABR1XHR0_9PEZI</name>
<dbReference type="Gene3D" id="3.50.50.60">
    <property type="entry name" value="FAD/NAD(P)-binding domain"/>
    <property type="match status" value="2"/>
</dbReference>
<dbReference type="EMBL" id="JBBWUH010000011">
    <property type="protein sequence ID" value="KAK8154780.1"/>
    <property type="molecule type" value="Genomic_DNA"/>
</dbReference>
<dbReference type="Proteomes" id="UP001456524">
    <property type="component" value="Unassembled WGS sequence"/>
</dbReference>
<keyword evidence="4" id="KW-1185">Reference proteome</keyword>
<dbReference type="SUPFAM" id="SSF51905">
    <property type="entry name" value="FAD/NAD(P)-binding domain"/>
    <property type="match status" value="1"/>
</dbReference>
<dbReference type="Pfam" id="PF05199">
    <property type="entry name" value="GMC_oxred_C"/>
    <property type="match status" value="1"/>
</dbReference>
<organism evidence="3 4">
    <name type="scientific">Phyllosticta citrichinensis</name>
    <dbReference type="NCBI Taxonomy" id="1130410"/>
    <lineage>
        <taxon>Eukaryota</taxon>
        <taxon>Fungi</taxon>
        <taxon>Dikarya</taxon>
        <taxon>Ascomycota</taxon>
        <taxon>Pezizomycotina</taxon>
        <taxon>Dothideomycetes</taxon>
        <taxon>Dothideomycetes incertae sedis</taxon>
        <taxon>Botryosphaeriales</taxon>
        <taxon>Phyllostictaceae</taxon>
        <taxon>Phyllosticta</taxon>
    </lineage>
</organism>
<dbReference type="Gene3D" id="3.30.560.10">
    <property type="entry name" value="Glucose Oxidase, domain 3"/>
    <property type="match status" value="2"/>
</dbReference>
<dbReference type="InterPro" id="IPR036188">
    <property type="entry name" value="FAD/NAD-bd_sf"/>
</dbReference>
<dbReference type="PIRSF" id="PIRSF000137">
    <property type="entry name" value="Alcohol_oxidase"/>
    <property type="match status" value="1"/>
</dbReference>
<sequence>MTIPDEVDIIVVGGGSCGCVVAGRLANLDHNLQVMLIECGESNLNNPWVYRPGIYPRNMKLDSKTACFYESRPSEWLAGRRAVVPVAHVLGGGSSINFMMYTRASASDYDDFQAKGWTTKELLPLMRKHETYQRASQNRDIHGFEGPIKVSFGNYTYPIMHDFLRATESQGIPTTDDLQDLVTGHGAEHWLKWINRDTGRRSDSAHAYIHSTRAHYSNLHLVCNTKADKVVIEGDQATGVLTVPTKPLFPDQKPKLYKARRQIIVSGGTLSSPLILQRSGIGDPEKLRKAGVRPIVNLPGVGLNFQDHYLTFAPYRATPETESFDDFVRGDPIVQQRVIDQWNLNGTGPMATNGIDAGVKVRPTEQELKWMDSWPFPEFRSGWESYFKGKPDKPVMHYSVISGWYGDHMLMPPGKFFTMFHFLEYPFSRGSTHITSPDPYETPDFDAGFMNDRRDMAPMVWGYIKSRETARRMDAYAGEVQSMHPFFPYDSPAGAKDMDLATTNAYAGPNHLSSNITHGSWSRKLEPPAKAAPEIHLNANKAHIRGDLPYNNDDLLAIEEWVKRHVESTWHSLGTCSIGPRGGNSIVKHGVLDERLNVHGVRNLKVADLSVCPDNVGCNTYSTALLIGEKCAVLTAEDLGYTGAALDMKVPNYHAVSEVTHLSRL</sequence>
<protein>
    <submittedName>
        <fullName evidence="3">Alcohol oxidase p68</fullName>
    </submittedName>
</protein>
<proteinExistence type="inferred from homology"/>
<dbReference type="InterPro" id="IPR000172">
    <property type="entry name" value="GMC_OxRdtase_N"/>
</dbReference>
<feature type="domain" description="Glucose-methanol-choline oxidoreductase N-terminal" evidence="2">
    <location>
        <begin position="268"/>
        <end position="282"/>
    </location>
</feature>